<dbReference type="Pfam" id="PF00696">
    <property type="entry name" value="AA_kinase"/>
    <property type="match status" value="1"/>
</dbReference>
<dbReference type="SUPFAM" id="SSF53633">
    <property type="entry name" value="Carbamate kinase-like"/>
    <property type="match status" value="1"/>
</dbReference>
<dbReference type="Gene3D" id="3.40.1160.10">
    <property type="entry name" value="Acetylglutamate kinase-like"/>
    <property type="match status" value="1"/>
</dbReference>
<comment type="pathway">
    <text evidence="4 15">Amino-acid biosynthesis; L-threonine biosynthesis; L-threonine from L-aspartate: step 1/5.</text>
</comment>
<name>A0A4Z0D9F7_9FIRM</name>
<dbReference type="InterPro" id="IPR001048">
    <property type="entry name" value="Asp/Glu/Uridylate_kinase"/>
</dbReference>
<keyword evidence="15" id="KW-0028">Amino-acid biosynthesis</keyword>
<comment type="similarity">
    <text evidence="5 14">Belongs to the aspartokinase family.</text>
</comment>
<dbReference type="InterPro" id="IPR002912">
    <property type="entry name" value="ACT_dom"/>
</dbReference>
<dbReference type="Gene3D" id="3.30.2130.10">
    <property type="entry name" value="VC0802-like"/>
    <property type="match status" value="1"/>
</dbReference>
<evidence type="ECO:0000256" key="6">
    <source>
        <dbReference type="ARBA" id="ARBA00022679"/>
    </source>
</evidence>
<dbReference type="AlphaFoldDB" id="A0A4Z0D9F7"/>
<keyword evidence="11" id="KW-0457">Lysine biosynthesis</keyword>
<dbReference type="Pfam" id="PF22468">
    <property type="entry name" value="ACT_9"/>
    <property type="match status" value="1"/>
</dbReference>
<evidence type="ECO:0000256" key="4">
    <source>
        <dbReference type="ARBA" id="ARBA00005139"/>
    </source>
</evidence>
<dbReference type="EC" id="2.7.2.4" evidence="14"/>
<keyword evidence="18" id="KW-1185">Reference proteome</keyword>
<evidence type="ECO:0000256" key="14">
    <source>
        <dbReference type="RuleBase" id="RU003448"/>
    </source>
</evidence>
<dbReference type="NCBIfam" id="NF006540">
    <property type="entry name" value="PRK09034.1"/>
    <property type="match status" value="1"/>
</dbReference>
<dbReference type="PANTHER" id="PTHR21499">
    <property type="entry name" value="ASPARTATE KINASE"/>
    <property type="match status" value="1"/>
</dbReference>
<evidence type="ECO:0000313" key="17">
    <source>
        <dbReference type="EMBL" id="TFZ41510.1"/>
    </source>
</evidence>
<comment type="caution">
    <text evidence="17">The sequence shown here is derived from an EMBL/GenBank/DDBJ whole genome shotgun (WGS) entry which is preliminary data.</text>
</comment>
<dbReference type="UniPathway" id="UPA00034">
    <property type="reaction ID" value="UER00015"/>
</dbReference>
<keyword evidence="9 13" id="KW-0067">ATP-binding</keyword>
<dbReference type="PANTHER" id="PTHR21499:SF67">
    <property type="entry name" value="ASPARTOKINASE 3"/>
    <property type="match status" value="1"/>
</dbReference>
<comment type="function">
    <text evidence="1">Catalyzes the phosphorylation of the beta-carboxyl group of aspartic acid with ATP to yield 4-phospho-L-aspartate, which is involved in the branched biosynthetic pathway leading to the biosynthesis of amino acids threonine, isoleucine and methionine.</text>
</comment>
<keyword evidence="6 14" id="KW-0808">Transferase</keyword>
<feature type="binding site" evidence="13">
    <location>
        <position position="52"/>
    </location>
    <ligand>
        <name>substrate</name>
    </ligand>
</feature>
<dbReference type="FunFam" id="3.30.2130.10:FF:000001">
    <property type="entry name" value="Bifunctional aspartokinase/homoserine dehydrogenase"/>
    <property type="match status" value="1"/>
</dbReference>
<dbReference type="NCBIfam" id="TIGR00657">
    <property type="entry name" value="asp_kinases"/>
    <property type="match status" value="1"/>
</dbReference>
<comment type="pathway">
    <text evidence="3 15">Amino-acid biosynthesis; L-methionine biosynthesis via de novo pathway; L-homoserine from L-aspartate: step 1/3.</text>
</comment>
<evidence type="ECO:0000256" key="13">
    <source>
        <dbReference type="PIRSR" id="PIRSR000726-1"/>
    </source>
</evidence>
<protein>
    <recommendedName>
        <fullName evidence="14">Aspartokinase</fullName>
        <ecNumber evidence="14">2.7.2.4</ecNumber>
    </recommendedName>
</protein>
<dbReference type="EMBL" id="SRIB01000002">
    <property type="protein sequence ID" value="TFZ41510.1"/>
    <property type="molecule type" value="Genomic_DNA"/>
</dbReference>
<evidence type="ECO:0000256" key="1">
    <source>
        <dbReference type="ARBA" id="ARBA00003121"/>
    </source>
</evidence>
<feature type="binding site" evidence="13">
    <location>
        <begin position="209"/>
        <end position="210"/>
    </location>
    <ligand>
        <name>ATP</name>
        <dbReference type="ChEBI" id="CHEBI:30616"/>
    </ligand>
</feature>
<dbReference type="CDD" id="cd04916">
    <property type="entry name" value="ACT_AKiii-YclM-BS_2"/>
    <property type="match status" value="1"/>
</dbReference>
<evidence type="ECO:0000256" key="15">
    <source>
        <dbReference type="RuleBase" id="RU004249"/>
    </source>
</evidence>
<dbReference type="InterPro" id="IPR005260">
    <property type="entry name" value="Asp_kin_monofn"/>
</dbReference>
<dbReference type="OrthoDB" id="9799110at2"/>
<gene>
    <name evidence="17" type="ORF">E4100_02725</name>
</gene>
<evidence type="ECO:0000256" key="9">
    <source>
        <dbReference type="ARBA" id="ARBA00022840"/>
    </source>
</evidence>
<evidence type="ECO:0000256" key="3">
    <source>
        <dbReference type="ARBA" id="ARBA00004986"/>
    </source>
</evidence>
<dbReference type="SUPFAM" id="SSF55021">
    <property type="entry name" value="ACT-like"/>
    <property type="match status" value="2"/>
</dbReference>
<dbReference type="GO" id="GO:0009090">
    <property type="term" value="P:homoserine biosynthetic process"/>
    <property type="evidence" value="ECO:0007669"/>
    <property type="project" value="TreeGrafter"/>
</dbReference>
<feature type="binding site" evidence="13">
    <location>
        <position position="117"/>
    </location>
    <ligand>
        <name>substrate</name>
    </ligand>
</feature>
<dbReference type="PIRSF" id="PIRSF000726">
    <property type="entry name" value="Asp_kin"/>
    <property type="match status" value="1"/>
</dbReference>
<sequence>MNDIVISKFGGSSLATSSQFKRVKEIVDSNKMIKVVVPSAPGKRDEKDHKITDLLYMCYQLSSHGLKFDDIFKMIAERFFEICDSLSIDIDLENILEEIKINIEKNKGRDYCASRGEYINGILLAKYLGYEFIDASDVIFFNESNEIDEIKTNEALREKISMDDDIKYVIPGFYGSFMSEVRTFSRGGSDITGSVIANALDAKLYENWTDVSGFLVADPKIVENPKEIDLITYKELRELSYMGAKVLHEEAIFPVKKKGIPIQIKNTNRPQDKGTLIVPETWEKNREHLVTGIAGKKNFTVITVEKTLMNSDKSFLRKLVSVFETNDISIEHMPSGIDSISVVVSDEELNGKLSKIKEEMRIYLNPDNIISSSNMALVAVVGRGMIRTKGISARVFTALSSNGVNIRMISQGSSELNIIIGIENSDFETAIKAIYKAFYE</sequence>
<feature type="domain" description="ACT" evidence="16">
    <location>
        <begin position="380"/>
        <end position="440"/>
    </location>
</feature>
<dbReference type="GO" id="GO:0004072">
    <property type="term" value="F:aspartate kinase activity"/>
    <property type="evidence" value="ECO:0007669"/>
    <property type="project" value="UniProtKB-EC"/>
</dbReference>
<dbReference type="InterPro" id="IPR036393">
    <property type="entry name" value="AceGlu_kinase-like_sf"/>
</dbReference>
<dbReference type="InterPro" id="IPR045865">
    <property type="entry name" value="ACT-like_dom_sf"/>
</dbReference>
<comment type="catalytic activity">
    <reaction evidence="12 14">
        <text>L-aspartate + ATP = 4-phospho-L-aspartate + ADP</text>
        <dbReference type="Rhea" id="RHEA:23776"/>
        <dbReference type="ChEBI" id="CHEBI:29991"/>
        <dbReference type="ChEBI" id="CHEBI:30616"/>
        <dbReference type="ChEBI" id="CHEBI:57535"/>
        <dbReference type="ChEBI" id="CHEBI:456216"/>
        <dbReference type="EC" id="2.7.2.4"/>
    </reaction>
</comment>
<keyword evidence="8 14" id="KW-0418">Kinase</keyword>
<evidence type="ECO:0000259" key="16">
    <source>
        <dbReference type="PROSITE" id="PS51671"/>
    </source>
</evidence>
<evidence type="ECO:0000256" key="11">
    <source>
        <dbReference type="ARBA" id="ARBA00023154"/>
    </source>
</evidence>
<evidence type="ECO:0000256" key="8">
    <source>
        <dbReference type="ARBA" id="ARBA00022777"/>
    </source>
</evidence>
<dbReference type="UniPathway" id="UPA00051">
    <property type="reaction ID" value="UER00462"/>
</dbReference>
<dbReference type="GO" id="GO:0005524">
    <property type="term" value="F:ATP binding"/>
    <property type="evidence" value="ECO:0007669"/>
    <property type="project" value="UniProtKB-KW"/>
</dbReference>
<keyword evidence="10" id="KW-0220">Diaminopimelate biosynthesis</keyword>
<keyword evidence="7 13" id="KW-0547">Nucleotide-binding</keyword>
<reference evidence="17 18" key="1">
    <citation type="submission" date="2019-03" db="EMBL/GenBank/DDBJ databases">
        <title>Draft genome sequence data and analysis of a Fermenting Bacterium, Soehngenia longevitae strain 1933PT, isolated from petroleum reservoir in Azerbaijan.</title>
        <authorList>
            <person name="Grouzdev D.S."/>
            <person name="Bidzhieva S.K."/>
            <person name="Sokolova D.S."/>
            <person name="Tourova T.P."/>
            <person name="Poltaraus A.B."/>
            <person name="Nazina T.N."/>
        </authorList>
    </citation>
    <scope>NUCLEOTIDE SEQUENCE [LARGE SCALE GENOMIC DNA]</scope>
    <source>
        <strain evidence="17 18">1933P</strain>
    </source>
</reference>
<dbReference type="GO" id="GO:0009088">
    <property type="term" value="P:threonine biosynthetic process"/>
    <property type="evidence" value="ECO:0007669"/>
    <property type="project" value="UniProtKB-UniPathway"/>
</dbReference>
<dbReference type="PROSITE" id="PS00324">
    <property type="entry name" value="ASPARTOKINASE"/>
    <property type="match status" value="1"/>
</dbReference>
<evidence type="ECO:0000256" key="2">
    <source>
        <dbReference type="ARBA" id="ARBA00004766"/>
    </source>
</evidence>
<feature type="binding site" evidence="13">
    <location>
        <begin position="8"/>
        <end position="11"/>
    </location>
    <ligand>
        <name>ATP</name>
        <dbReference type="ChEBI" id="CHEBI:30616"/>
    </ligand>
</feature>
<evidence type="ECO:0000256" key="12">
    <source>
        <dbReference type="ARBA" id="ARBA00047872"/>
    </source>
</evidence>
<dbReference type="Proteomes" id="UP000298381">
    <property type="component" value="Unassembled WGS sequence"/>
</dbReference>
<dbReference type="PROSITE" id="PS51671">
    <property type="entry name" value="ACT"/>
    <property type="match status" value="1"/>
</dbReference>
<evidence type="ECO:0000256" key="10">
    <source>
        <dbReference type="ARBA" id="ARBA00022915"/>
    </source>
</evidence>
<dbReference type="GO" id="GO:0009089">
    <property type="term" value="P:lysine biosynthetic process via diaminopimelate"/>
    <property type="evidence" value="ECO:0007669"/>
    <property type="project" value="UniProtKB-UniPathway"/>
</dbReference>
<dbReference type="UniPathway" id="UPA00050">
    <property type="reaction ID" value="UER00461"/>
</dbReference>
<accession>A0A4Z0D9F7</accession>
<dbReference type="GO" id="GO:0005829">
    <property type="term" value="C:cytosol"/>
    <property type="evidence" value="ECO:0007669"/>
    <property type="project" value="TreeGrafter"/>
</dbReference>
<evidence type="ECO:0000256" key="7">
    <source>
        <dbReference type="ARBA" id="ARBA00022741"/>
    </source>
</evidence>
<comment type="pathway">
    <text evidence="2 15">Amino-acid biosynthesis; L-lysine biosynthesis via DAP pathway; (S)-tetrahydrodipicolinate from L-aspartate: step 1/4.</text>
</comment>
<feature type="binding site" evidence="13">
    <location>
        <begin position="245"/>
        <end position="246"/>
    </location>
    <ligand>
        <name>ATP</name>
        <dbReference type="ChEBI" id="CHEBI:30616"/>
    </ligand>
</feature>
<dbReference type="GO" id="GO:0019877">
    <property type="term" value="P:diaminopimelate biosynthetic process"/>
    <property type="evidence" value="ECO:0007669"/>
    <property type="project" value="UniProtKB-KW"/>
</dbReference>
<organism evidence="17 18">
    <name type="scientific">Soehngenia longivitae</name>
    <dbReference type="NCBI Taxonomy" id="2562294"/>
    <lineage>
        <taxon>Bacteria</taxon>
        <taxon>Bacillati</taxon>
        <taxon>Bacillota</taxon>
        <taxon>Tissierellia</taxon>
        <taxon>Tissierellales</taxon>
        <taxon>Tissierellaceae</taxon>
        <taxon>Soehngenia</taxon>
    </lineage>
</organism>
<dbReference type="InterPro" id="IPR054352">
    <property type="entry name" value="ACT_Aspartokinase"/>
</dbReference>
<evidence type="ECO:0000256" key="5">
    <source>
        <dbReference type="ARBA" id="ARBA00010122"/>
    </source>
</evidence>
<dbReference type="InterPro" id="IPR018042">
    <property type="entry name" value="Aspartate_kinase_CS"/>
</dbReference>
<evidence type="ECO:0000313" key="18">
    <source>
        <dbReference type="Proteomes" id="UP000298381"/>
    </source>
</evidence>
<proteinExistence type="inferred from homology"/>
<dbReference type="InterPro" id="IPR001341">
    <property type="entry name" value="Asp_kinase"/>
</dbReference>